<comment type="cofactor">
    <cofactor evidence="1">
        <name>FAD</name>
        <dbReference type="ChEBI" id="CHEBI:57692"/>
    </cofactor>
</comment>
<comment type="catalytic activity">
    <reaction evidence="8">
        <text>a D-alpha-amino acid + O2 + H2O = a 2-oxocarboxylate + H2O2 + NH4(+)</text>
        <dbReference type="Rhea" id="RHEA:21816"/>
        <dbReference type="ChEBI" id="CHEBI:15377"/>
        <dbReference type="ChEBI" id="CHEBI:15379"/>
        <dbReference type="ChEBI" id="CHEBI:16240"/>
        <dbReference type="ChEBI" id="CHEBI:28938"/>
        <dbReference type="ChEBI" id="CHEBI:35179"/>
        <dbReference type="ChEBI" id="CHEBI:59871"/>
        <dbReference type="EC" id="1.4.3.3"/>
    </reaction>
    <physiologicalReaction direction="left-to-right" evidence="8">
        <dbReference type="Rhea" id="RHEA:21817"/>
    </physiologicalReaction>
</comment>
<dbReference type="Proteomes" id="UP001220395">
    <property type="component" value="Chromosome"/>
</dbReference>
<evidence type="ECO:0000256" key="4">
    <source>
        <dbReference type="ARBA" id="ARBA00022827"/>
    </source>
</evidence>
<dbReference type="EMBL" id="CP117411">
    <property type="protein sequence ID" value="WCT73761.1"/>
    <property type="molecule type" value="Genomic_DNA"/>
</dbReference>
<keyword evidence="4" id="KW-0274">FAD</keyword>
<organism evidence="10 11">
    <name type="scientific">Sphingomonas naphthae</name>
    <dbReference type="NCBI Taxonomy" id="1813468"/>
    <lineage>
        <taxon>Bacteria</taxon>
        <taxon>Pseudomonadati</taxon>
        <taxon>Pseudomonadota</taxon>
        <taxon>Alphaproteobacteria</taxon>
        <taxon>Sphingomonadales</taxon>
        <taxon>Sphingomonadaceae</taxon>
        <taxon>Sphingomonas</taxon>
    </lineage>
</organism>
<reference evidence="10 11" key="1">
    <citation type="submission" date="2023-02" db="EMBL/GenBank/DDBJ databases">
        <title>Genome sequence of Sphingomonas naphthae.</title>
        <authorList>
            <person name="Kim S."/>
            <person name="Heo J."/>
            <person name="Kwon S.-W."/>
        </authorList>
    </citation>
    <scope>NUCLEOTIDE SEQUENCE [LARGE SCALE GENOMIC DNA]</scope>
    <source>
        <strain evidence="10 11">KACC 18716</strain>
    </source>
</reference>
<evidence type="ECO:0000313" key="10">
    <source>
        <dbReference type="EMBL" id="WCT73761.1"/>
    </source>
</evidence>
<dbReference type="Pfam" id="PF01266">
    <property type="entry name" value="DAO"/>
    <property type="match status" value="1"/>
</dbReference>
<evidence type="ECO:0000256" key="8">
    <source>
        <dbReference type="ARBA" id="ARBA00049547"/>
    </source>
</evidence>
<comment type="similarity">
    <text evidence="2">Belongs to the DAMOX/DASOX family.</text>
</comment>
<evidence type="ECO:0000256" key="2">
    <source>
        <dbReference type="ARBA" id="ARBA00006730"/>
    </source>
</evidence>
<evidence type="ECO:0000256" key="6">
    <source>
        <dbReference type="ARBA" id="ARBA00039101"/>
    </source>
</evidence>
<evidence type="ECO:0000259" key="9">
    <source>
        <dbReference type="Pfam" id="PF01266"/>
    </source>
</evidence>
<evidence type="ECO:0000256" key="5">
    <source>
        <dbReference type="ARBA" id="ARBA00023002"/>
    </source>
</evidence>
<sequence>MRRREFLGSVGGAGAMAALALPGRLGAQTIAPLLAPLPAIVPIRATPDRIFRTTVCLRPFRAAGPRFDVEEVGRKHVIRHYGHGGSGWSLSWGSADIAVAKAMALGAKDIAVIGAGAIGLTTAITAQRAGAKVTIYAKERFPDVRSARATGTWSPDSRVALESAVAPDFPALWEQMTRASYARHMSFLGTPGDPVEWTERYMLADEMPDPNSARSSNAPRTLGFVEYGDRVRDLTPRAQMLPPGSHPFAAPFVRRNSSIAFNVADFARQLEMDFMLGGGRFVPMEFNETGDFGKLKEKVIIACTGYGSRALFRDESILPVRGQIAWLIPQEGAHYGIYYNHVSVLARRDGIVVQDTGSDDTFGYNDPNETIDRAAADRSIAVVASMFAQPAATIPATVPK</sequence>
<evidence type="ECO:0000256" key="3">
    <source>
        <dbReference type="ARBA" id="ARBA00022630"/>
    </source>
</evidence>
<evidence type="ECO:0000313" key="11">
    <source>
        <dbReference type="Proteomes" id="UP001220395"/>
    </source>
</evidence>
<dbReference type="SUPFAM" id="SSF51971">
    <property type="entry name" value="Nucleotide-binding domain"/>
    <property type="match status" value="1"/>
</dbReference>
<gene>
    <name evidence="10" type="ORF">PQ455_00580</name>
</gene>
<dbReference type="Gene3D" id="3.40.50.720">
    <property type="entry name" value="NAD(P)-binding Rossmann-like Domain"/>
    <property type="match status" value="2"/>
</dbReference>
<keyword evidence="5" id="KW-0560">Oxidoreductase</keyword>
<dbReference type="EC" id="1.4.3.3" evidence="6"/>
<feature type="domain" description="FAD dependent oxidoreductase" evidence="9">
    <location>
        <begin position="109"/>
        <end position="389"/>
    </location>
</feature>
<protein>
    <recommendedName>
        <fullName evidence="7">D-amino-acid oxidase</fullName>
        <ecNumber evidence="6">1.4.3.3</ecNumber>
    </recommendedName>
</protein>
<dbReference type="PANTHER" id="PTHR11530">
    <property type="entry name" value="D-AMINO ACID OXIDASE"/>
    <property type="match status" value="1"/>
</dbReference>
<dbReference type="InterPro" id="IPR023209">
    <property type="entry name" value="DAO"/>
</dbReference>
<dbReference type="PANTHER" id="PTHR11530:SF11">
    <property type="entry name" value="D-ASPARTATE OXIDASE"/>
    <property type="match status" value="1"/>
</dbReference>
<dbReference type="RefSeq" id="WP_273688253.1">
    <property type="nucleotide sequence ID" value="NZ_CP117411.1"/>
</dbReference>
<keyword evidence="11" id="KW-1185">Reference proteome</keyword>
<evidence type="ECO:0000256" key="7">
    <source>
        <dbReference type="ARBA" id="ARBA00039751"/>
    </source>
</evidence>
<accession>A0ABY7TLA9</accession>
<evidence type="ECO:0000256" key="1">
    <source>
        <dbReference type="ARBA" id="ARBA00001974"/>
    </source>
</evidence>
<name>A0ABY7TLA9_9SPHN</name>
<keyword evidence="3" id="KW-0285">Flavoprotein</keyword>
<dbReference type="InterPro" id="IPR006076">
    <property type="entry name" value="FAD-dep_OxRdtase"/>
</dbReference>
<proteinExistence type="inferred from homology"/>